<dbReference type="AlphaFoldDB" id="A0A835Y9N2"/>
<gene>
    <name evidence="1" type="ORF">HYH03_003091</name>
</gene>
<dbReference type="Proteomes" id="UP000612055">
    <property type="component" value="Unassembled WGS sequence"/>
</dbReference>
<evidence type="ECO:0000313" key="2">
    <source>
        <dbReference type="Proteomes" id="UP000612055"/>
    </source>
</evidence>
<protein>
    <submittedName>
        <fullName evidence="1">Uncharacterized protein</fullName>
    </submittedName>
</protein>
<comment type="caution">
    <text evidence="1">The sequence shown here is derived from an EMBL/GenBank/DDBJ whole genome shotgun (WGS) entry which is preliminary data.</text>
</comment>
<dbReference type="EMBL" id="JAEHOE010000008">
    <property type="protein sequence ID" value="KAG2498900.1"/>
    <property type="molecule type" value="Genomic_DNA"/>
</dbReference>
<keyword evidence="2" id="KW-1185">Reference proteome</keyword>
<accession>A0A835Y9N2</accession>
<sequence length="85" mass="9368">MGAGGAAEVPYVLASSSPQRMERVDDHESLKVGERLKELTGAMSALDEQFELAWGRELPAASSSLWRGRWKVQLEKRCRPPDLAG</sequence>
<reference evidence="1" key="1">
    <citation type="journal article" date="2020" name="bioRxiv">
        <title>Comparative genomics of Chlamydomonas.</title>
        <authorList>
            <person name="Craig R.J."/>
            <person name="Hasan A.R."/>
            <person name="Ness R.W."/>
            <person name="Keightley P.D."/>
        </authorList>
    </citation>
    <scope>NUCLEOTIDE SEQUENCE</scope>
    <source>
        <strain evidence="1">CCAP 11/70</strain>
    </source>
</reference>
<name>A0A835Y9N2_9CHLO</name>
<proteinExistence type="predicted"/>
<organism evidence="1 2">
    <name type="scientific">Edaphochlamys debaryana</name>
    <dbReference type="NCBI Taxonomy" id="47281"/>
    <lineage>
        <taxon>Eukaryota</taxon>
        <taxon>Viridiplantae</taxon>
        <taxon>Chlorophyta</taxon>
        <taxon>core chlorophytes</taxon>
        <taxon>Chlorophyceae</taxon>
        <taxon>CS clade</taxon>
        <taxon>Chlamydomonadales</taxon>
        <taxon>Chlamydomonadales incertae sedis</taxon>
        <taxon>Edaphochlamys</taxon>
    </lineage>
</organism>
<evidence type="ECO:0000313" key="1">
    <source>
        <dbReference type="EMBL" id="KAG2498900.1"/>
    </source>
</evidence>